<evidence type="ECO:0000313" key="3">
    <source>
        <dbReference type="Proteomes" id="UP000092213"/>
    </source>
</evidence>
<sequence>MNAEFIHRIQLSLLADAAEVNDVESTQLDLIQAKMERVNELLDIALEKAQKARSRNNKKPPKGGDDQ</sequence>
<dbReference type="AlphaFoldDB" id="A0A193FV93"/>
<reference evidence="2 3" key="1">
    <citation type="submission" date="2016-06" db="EMBL/GenBank/DDBJ databases">
        <title>Complete genome sequences of Bordetella bronchialis and Bordetella flabilis.</title>
        <authorList>
            <person name="LiPuma J.J."/>
            <person name="Spilker T."/>
        </authorList>
    </citation>
    <scope>NUCLEOTIDE SEQUENCE [LARGE SCALE GENOMIC DNA]</scope>
    <source>
        <strain evidence="2 3">AU17976</strain>
    </source>
</reference>
<proteinExistence type="predicted"/>
<dbReference type="Proteomes" id="UP000092213">
    <property type="component" value="Chromosome"/>
</dbReference>
<dbReference type="EMBL" id="CP016171">
    <property type="protein sequence ID" value="ANN71555.1"/>
    <property type="molecule type" value="Genomic_DNA"/>
</dbReference>
<evidence type="ECO:0000256" key="1">
    <source>
        <dbReference type="SAM" id="Coils"/>
    </source>
</evidence>
<protein>
    <submittedName>
        <fullName evidence="2">Uncharacterized protein</fullName>
    </submittedName>
</protein>
<accession>A0A193FV93</accession>
<gene>
    <name evidence="2" type="ORF">BAU08_09575</name>
</gene>
<keyword evidence="1" id="KW-0175">Coiled coil</keyword>
<organism evidence="2 3">
    <name type="scientific">Bordetella bronchialis</name>
    <dbReference type="NCBI Taxonomy" id="463025"/>
    <lineage>
        <taxon>Bacteria</taxon>
        <taxon>Pseudomonadati</taxon>
        <taxon>Pseudomonadota</taxon>
        <taxon>Betaproteobacteria</taxon>
        <taxon>Burkholderiales</taxon>
        <taxon>Alcaligenaceae</taxon>
        <taxon>Bordetella</taxon>
    </lineage>
</organism>
<feature type="coiled-coil region" evidence="1">
    <location>
        <begin position="28"/>
        <end position="55"/>
    </location>
</feature>
<name>A0A193FV93_9BORD</name>
<evidence type="ECO:0000313" key="2">
    <source>
        <dbReference type="EMBL" id="ANN71555.1"/>
    </source>
</evidence>